<dbReference type="RefSeq" id="WP_091868472.1">
    <property type="nucleotide sequence ID" value="NZ_FNAO01000005.1"/>
</dbReference>
<organism evidence="1 2">
    <name type="scientific">Pricia antarctica</name>
    <dbReference type="NCBI Taxonomy" id="641691"/>
    <lineage>
        <taxon>Bacteria</taxon>
        <taxon>Pseudomonadati</taxon>
        <taxon>Bacteroidota</taxon>
        <taxon>Flavobacteriia</taxon>
        <taxon>Flavobacteriales</taxon>
        <taxon>Flavobacteriaceae</taxon>
        <taxon>Pricia</taxon>
    </lineage>
</organism>
<evidence type="ECO:0000313" key="1">
    <source>
        <dbReference type="EMBL" id="SDE45345.1"/>
    </source>
</evidence>
<dbReference type="Gene3D" id="1.10.3210.10">
    <property type="entry name" value="Hypothetical protein af1432"/>
    <property type="match status" value="1"/>
</dbReference>
<reference evidence="1 2" key="1">
    <citation type="submission" date="2016-10" db="EMBL/GenBank/DDBJ databases">
        <authorList>
            <person name="de Groot N.N."/>
        </authorList>
    </citation>
    <scope>NUCLEOTIDE SEQUENCE [LARGE SCALE GENOMIC DNA]</scope>
    <source>
        <strain evidence="1 2">DSM 23421</strain>
    </source>
</reference>
<sequence length="84" mass="9465">MAALTIKSIAKYCSDILRDKKCKNLPFLTLAHTQEVVDNVLLISDAVGIHPKEAEFIDIATCFHDAGFSETYQDHVEVNKWIET</sequence>
<keyword evidence="2" id="KW-1185">Reference proteome</keyword>
<gene>
    <name evidence="1" type="ORF">SAMN05421636_105127</name>
</gene>
<dbReference type="OrthoDB" id="5728337at2"/>
<dbReference type="STRING" id="641691.SAMN05421636_105127"/>
<accession>A0A1G7D3N9</accession>
<protein>
    <recommendedName>
        <fullName evidence="3">HD domain-containing protein</fullName>
    </recommendedName>
</protein>
<dbReference type="EMBL" id="FNAO01000005">
    <property type="protein sequence ID" value="SDE45345.1"/>
    <property type="molecule type" value="Genomic_DNA"/>
</dbReference>
<dbReference type="Proteomes" id="UP000199109">
    <property type="component" value="Unassembled WGS sequence"/>
</dbReference>
<proteinExistence type="predicted"/>
<dbReference type="SUPFAM" id="SSF109604">
    <property type="entry name" value="HD-domain/PDEase-like"/>
    <property type="match status" value="1"/>
</dbReference>
<evidence type="ECO:0008006" key="3">
    <source>
        <dbReference type="Google" id="ProtNLM"/>
    </source>
</evidence>
<name>A0A1G7D3N9_9FLAO</name>
<dbReference type="AlphaFoldDB" id="A0A1G7D3N9"/>
<evidence type="ECO:0000313" key="2">
    <source>
        <dbReference type="Proteomes" id="UP000199109"/>
    </source>
</evidence>